<evidence type="ECO:0000256" key="1">
    <source>
        <dbReference type="SAM" id="MobiDB-lite"/>
    </source>
</evidence>
<feature type="compositionally biased region" description="Basic and acidic residues" evidence="1">
    <location>
        <begin position="1"/>
        <end position="14"/>
    </location>
</feature>
<dbReference type="EMBL" id="NPEF01000017">
    <property type="protein sequence ID" value="PJZ94388.1"/>
    <property type="molecule type" value="Genomic_DNA"/>
</dbReference>
<reference evidence="2" key="1">
    <citation type="submission" date="2017-07" db="EMBL/GenBank/DDBJ databases">
        <title>Leptospira spp. isolated from tropical soils.</title>
        <authorList>
            <person name="Thibeaux R."/>
            <person name="Iraola G."/>
            <person name="Ferres I."/>
            <person name="Bierque E."/>
            <person name="Girault D."/>
            <person name="Soupe-Gilbert M.-E."/>
            <person name="Picardeau M."/>
            <person name="Goarant C."/>
        </authorList>
    </citation>
    <scope>NUCLEOTIDE SEQUENCE [LARGE SCALE GENOMIC DNA]</scope>
    <source>
        <strain evidence="2">ATI7-C-A5</strain>
    </source>
</reference>
<name>A0A2N0BCW1_9LEPT</name>
<accession>A0A2N0BCW1</accession>
<proteinExistence type="predicted"/>
<protein>
    <submittedName>
        <fullName evidence="2">Uncharacterized protein</fullName>
    </submittedName>
</protein>
<organism evidence="2">
    <name type="scientific">Leptospira ellisii</name>
    <dbReference type="NCBI Taxonomy" id="2023197"/>
    <lineage>
        <taxon>Bacteria</taxon>
        <taxon>Pseudomonadati</taxon>
        <taxon>Spirochaetota</taxon>
        <taxon>Spirochaetia</taxon>
        <taxon>Leptospirales</taxon>
        <taxon>Leptospiraceae</taxon>
        <taxon>Leptospira</taxon>
    </lineage>
</organism>
<sequence length="69" mass="7858">MLGGAKRFDSEKGFQFRKGGHPDQNSVRIGKDKGFYVRFGEWNYLPSRAFTGMLVSGKYSRGTVCRLYT</sequence>
<feature type="region of interest" description="Disordered" evidence="1">
    <location>
        <begin position="1"/>
        <end position="23"/>
    </location>
</feature>
<evidence type="ECO:0000313" key="2">
    <source>
        <dbReference type="EMBL" id="PJZ94388.1"/>
    </source>
</evidence>
<comment type="caution">
    <text evidence="2">The sequence shown here is derived from an EMBL/GenBank/DDBJ whole genome shotgun (WGS) entry which is preliminary data.</text>
</comment>
<dbReference type="AlphaFoldDB" id="A0A2N0BCW1"/>
<gene>
    <name evidence="2" type="ORF">CH379_02960</name>
</gene>